<evidence type="ECO:0000313" key="2">
    <source>
        <dbReference type="Proteomes" id="UP000798662"/>
    </source>
</evidence>
<evidence type="ECO:0000313" key="1">
    <source>
        <dbReference type="EMBL" id="KAK1860693.1"/>
    </source>
</evidence>
<organism evidence="1 2">
    <name type="scientific">Pyropia yezoensis</name>
    <name type="common">Susabi-nori</name>
    <name type="synonym">Porphyra yezoensis</name>
    <dbReference type="NCBI Taxonomy" id="2788"/>
    <lineage>
        <taxon>Eukaryota</taxon>
        <taxon>Rhodophyta</taxon>
        <taxon>Bangiophyceae</taxon>
        <taxon>Bangiales</taxon>
        <taxon>Bangiaceae</taxon>
        <taxon>Pyropia</taxon>
    </lineage>
</organism>
<keyword evidence="2" id="KW-1185">Reference proteome</keyword>
<sequence>MASMDAPLRAAVSALHASPTRAVVHLTGGGGAALAWLLSTPGCSATLLEATVPYAASSLSSTLAAGAPAGASPTPLPASAASAATARRLAAAAYRRAVALAVPGTDAVGVGATAALVSGAPRRGTHRVYVAARSRSGVTAYGLTLAKGAGRGREAEDALVSRLVLQALVDAGGGGAPPRELGGVPLVRPALGGGDELHVPAVYEQPDVLAALLAGRTEREGAEGGDAAEADELETVRLIQYAHCLPVKDEQAAGGVVADVGASAASLVLPGSFNPLHRGHRELLAVAAKMRPGRTAAYELSATNVDKPPLSPATLRSRVEAILATPAPHPLPPAAVLVTAAPLFEDKAHLLPGTTFVIGVDTAVRLVNAAYYGNSEAAMVASLAAVAGRGCDFLVAARWDARVGRLATLADVVLPGGPNGPFGRLFEAVPTAAFRADVSSTQIRAQGGKETG</sequence>
<reference evidence="1" key="1">
    <citation type="submission" date="2019-11" db="EMBL/GenBank/DDBJ databases">
        <title>Nori genome reveals adaptations in red seaweeds to the harsh intertidal environment.</title>
        <authorList>
            <person name="Wang D."/>
            <person name="Mao Y."/>
        </authorList>
    </citation>
    <scope>NUCLEOTIDE SEQUENCE</scope>
    <source>
        <tissue evidence="1">Gametophyte</tissue>
    </source>
</reference>
<comment type="caution">
    <text evidence="1">The sequence shown here is derived from an EMBL/GenBank/DDBJ whole genome shotgun (WGS) entry which is preliminary data.</text>
</comment>
<proteinExistence type="predicted"/>
<accession>A0ACC3BRZ0</accession>
<dbReference type="EMBL" id="CM020618">
    <property type="protein sequence ID" value="KAK1860693.1"/>
    <property type="molecule type" value="Genomic_DNA"/>
</dbReference>
<protein>
    <submittedName>
        <fullName evidence="1">Uncharacterized protein</fullName>
    </submittedName>
</protein>
<gene>
    <name evidence="1" type="ORF">I4F81_003280</name>
</gene>
<name>A0ACC3BRZ0_PYRYE</name>
<dbReference type="Proteomes" id="UP000798662">
    <property type="component" value="Chromosome 1"/>
</dbReference>